<keyword evidence="1" id="KW-0812">Transmembrane</keyword>
<dbReference type="EMBL" id="SJPR01000001">
    <property type="protein sequence ID" value="TWU00120.1"/>
    <property type="molecule type" value="Genomic_DNA"/>
</dbReference>
<keyword evidence="1" id="KW-1133">Transmembrane helix</keyword>
<evidence type="ECO:0000313" key="2">
    <source>
        <dbReference type="EMBL" id="TWU00120.1"/>
    </source>
</evidence>
<evidence type="ECO:0000313" key="3">
    <source>
        <dbReference type="Proteomes" id="UP000317421"/>
    </source>
</evidence>
<keyword evidence="1" id="KW-0472">Membrane</keyword>
<gene>
    <name evidence="2" type="ORF">Pla108_10640</name>
</gene>
<organism evidence="2 3">
    <name type="scientific">Botrimarina colliarenosi</name>
    <dbReference type="NCBI Taxonomy" id="2528001"/>
    <lineage>
        <taxon>Bacteria</taxon>
        <taxon>Pseudomonadati</taxon>
        <taxon>Planctomycetota</taxon>
        <taxon>Planctomycetia</taxon>
        <taxon>Pirellulales</taxon>
        <taxon>Lacipirellulaceae</taxon>
        <taxon>Botrimarina</taxon>
    </lineage>
</organism>
<evidence type="ECO:0000256" key="1">
    <source>
        <dbReference type="SAM" id="Phobius"/>
    </source>
</evidence>
<dbReference type="AlphaFoldDB" id="A0A5C6AKE4"/>
<feature type="transmembrane region" description="Helical" evidence="1">
    <location>
        <begin position="26"/>
        <end position="48"/>
    </location>
</feature>
<protein>
    <submittedName>
        <fullName evidence="2">Uncharacterized protein</fullName>
    </submittedName>
</protein>
<name>A0A5C6AKE4_9BACT</name>
<keyword evidence="3" id="KW-1185">Reference proteome</keyword>
<dbReference type="Proteomes" id="UP000317421">
    <property type="component" value="Unassembled WGS sequence"/>
</dbReference>
<proteinExistence type="predicted"/>
<comment type="caution">
    <text evidence="2">The sequence shown here is derived from an EMBL/GenBank/DDBJ whole genome shotgun (WGS) entry which is preliminary data.</text>
</comment>
<sequence length="52" mass="5429">MNAPDGEVNSVAPSPVPAVPATSLGWQVPLAATALGCWMAFLVWLSFFNSPL</sequence>
<accession>A0A5C6AKE4</accession>
<reference evidence="2 3" key="1">
    <citation type="submission" date="2019-02" db="EMBL/GenBank/DDBJ databases">
        <title>Deep-cultivation of Planctomycetes and their phenomic and genomic characterization uncovers novel biology.</title>
        <authorList>
            <person name="Wiegand S."/>
            <person name="Jogler M."/>
            <person name="Boedeker C."/>
            <person name="Pinto D."/>
            <person name="Vollmers J."/>
            <person name="Rivas-Marin E."/>
            <person name="Kohn T."/>
            <person name="Peeters S.H."/>
            <person name="Heuer A."/>
            <person name="Rast P."/>
            <person name="Oberbeckmann S."/>
            <person name="Bunk B."/>
            <person name="Jeske O."/>
            <person name="Meyerdierks A."/>
            <person name="Storesund J.E."/>
            <person name="Kallscheuer N."/>
            <person name="Luecker S."/>
            <person name="Lage O.M."/>
            <person name="Pohl T."/>
            <person name="Merkel B.J."/>
            <person name="Hornburger P."/>
            <person name="Mueller R.-W."/>
            <person name="Bruemmer F."/>
            <person name="Labrenz M."/>
            <person name="Spormann A.M."/>
            <person name="Op Den Camp H."/>
            <person name="Overmann J."/>
            <person name="Amann R."/>
            <person name="Jetten M.S.M."/>
            <person name="Mascher T."/>
            <person name="Medema M.H."/>
            <person name="Devos D.P."/>
            <person name="Kaster A.-K."/>
            <person name="Ovreas L."/>
            <person name="Rohde M."/>
            <person name="Galperin M.Y."/>
            <person name="Jogler C."/>
        </authorList>
    </citation>
    <scope>NUCLEOTIDE SEQUENCE [LARGE SCALE GENOMIC DNA]</scope>
    <source>
        <strain evidence="2 3">Pla108</strain>
    </source>
</reference>